<dbReference type="PANTHER" id="PTHR46082:SF6">
    <property type="entry name" value="AAA+ ATPASE DOMAIN-CONTAINING PROTEIN-RELATED"/>
    <property type="match status" value="1"/>
</dbReference>
<dbReference type="EMBL" id="ANFO01001214">
    <property type="protein sequence ID" value="KGQ03493.1"/>
    <property type="molecule type" value="Genomic_DNA"/>
</dbReference>
<protein>
    <submittedName>
        <fullName evidence="3">Nephrocystin-3</fullName>
    </submittedName>
</protein>
<evidence type="ECO:0000259" key="2">
    <source>
        <dbReference type="Pfam" id="PF00931"/>
    </source>
</evidence>
<dbReference type="STRING" id="1245745.A0A0A2V7L4"/>
<dbReference type="HOGENOM" id="CLU_000288_125_8_1"/>
<feature type="domain" description="NB-ARC" evidence="2">
    <location>
        <begin position="223"/>
        <end position="387"/>
    </location>
</feature>
<keyword evidence="1" id="KW-0175">Coiled coil</keyword>
<dbReference type="GO" id="GO:0043531">
    <property type="term" value="F:ADP binding"/>
    <property type="evidence" value="ECO:0007669"/>
    <property type="project" value="InterPro"/>
</dbReference>
<proteinExistence type="predicted"/>
<evidence type="ECO:0000313" key="3">
    <source>
        <dbReference type="EMBL" id="KGQ03493.1"/>
    </source>
</evidence>
<sequence length="835" mass="93939">MHLNTATFPALIRQGVNAHDRCPKPLASAQHLPASMDGLSVAASVIAVVDVSVKVITLCSQYSKAVANASADISRLETLLKGLKTTLDHAEALIKAPQGASLSTSQNLQEQLTACNSTLQKLHDKLDGGVARQTKHRLWTRALKWPFSRDEIDSMVSALEHCHRRIMDGLLIDQTTLLLHVKSGVDGVSAMSEDVSIARQPRFFVPFPRDPDFVPRPAIQTQIHEQLAGKSSRQALFGMGGFGKSQIAIEIAYNVHDSSPEKSVFWIHGASRATLEQSYRSLADNLALPRRHDPKTNILALVCDWLQRDDVAPWLLILDNADNFNTFFSQTEEFPIASYLPKSNNGKTLITSRNLDVAERLTGGHKAIISIPAMESDEALLLLQEKLTSSYNTATATDLIRCLDYIPLAVNQAAAYINRRRISIHEYMERFKESDKKRIGLLKHDGGDIRRHESVSNSVVITWEVTFNQIRQESPNAASLLSLLSCFQPQNIPHYMLSGYTECKRRTEDDENDDETLEKDLDVLFAYSLPGPPGVHLQVPRRFVEAEKLQVRLMETSKTKLGVDHLDTLSRASDLAFTYLSQGRWAEAERLQAQVLEKHEMMLAADHPDILNNIRNMATTFWGRGRLEEAERLGVQVLEKHKSKLGADHPDTLTSMSDIASTYFTQGRLEEAERLQVQLLEKLKTKLGADHPRTLTSMSNVAKTYLTQGRLEEAERLQVQLLEKFKTKLGADHPDTLTSMSYLALIYWHQGRWAEAERLQVLVLEKHKTRLGADHPTTLTIMNNLAFTLHRLGRPHEALELMHSCVCICQRVLGQSHRYTKIFERTMAMWQQGTE</sequence>
<dbReference type="InterPro" id="IPR011990">
    <property type="entry name" value="TPR-like_helical_dom_sf"/>
</dbReference>
<dbReference type="Pfam" id="PF13424">
    <property type="entry name" value="TPR_12"/>
    <property type="match status" value="2"/>
</dbReference>
<comment type="caution">
    <text evidence="3">The sequence shown here is derived from an EMBL/GenBank/DDBJ whole genome shotgun (WGS) entry which is preliminary data.</text>
</comment>
<dbReference type="InterPro" id="IPR027417">
    <property type="entry name" value="P-loop_NTPase"/>
</dbReference>
<organism evidence="3 4">
    <name type="scientific">Beauveria bassiana D1-5</name>
    <dbReference type="NCBI Taxonomy" id="1245745"/>
    <lineage>
        <taxon>Eukaryota</taxon>
        <taxon>Fungi</taxon>
        <taxon>Dikarya</taxon>
        <taxon>Ascomycota</taxon>
        <taxon>Pezizomycotina</taxon>
        <taxon>Sordariomycetes</taxon>
        <taxon>Hypocreomycetidae</taxon>
        <taxon>Hypocreales</taxon>
        <taxon>Cordycipitaceae</taxon>
        <taxon>Beauveria</taxon>
    </lineage>
</organism>
<evidence type="ECO:0000313" key="4">
    <source>
        <dbReference type="Proteomes" id="UP000030106"/>
    </source>
</evidence>
<evidence type="ECO:0000256" key="1">
    <source>
        <dbReference type="SAM" id="Coils"/>
    </source>
</evidence>
<gene>
    <name evidence="3" type="ORF">BBAD15_g11275</name>
</gene>
<feature type="coiled-coil region" evidence="1">
    <location>
        <begin position="66"/>
        <end position="125"/>
    </location>
</feature>
<dbReference type="Pfam" id="PF13374">
    <property type="entry name" value="TPR_10"/>
    <property type="match status" value="1"/>
</dbReference>
<dbReference type="Gene3D" id="1.25.40.10">
    <property type="entry name" value="Tetratricopeptide repeat domain"/>
    <property type="match status" value="2"/>
</dbReference>
<dbReference type="Pfam" id="PF00931">
    <property type="entry name" value="NB-ARC"/>
    <property type="match status" value="1"/>
</dbReference>
<dbReference type="Gene3D" id="3.40.50.300">
    <property type="entry name" value="P-loop containing nucleotide triphosphate hydrolases"/>
    <property type="match status" value="1"/>
</dbReference>
<reference evidence="3 4" key="1">
    <citation type="submission" date="2012-10" db="EMBL/GenBank/DDBJ databases">
        <title>Genome sequencing and analysis of entomopathogenic fungi Beauveria bassiana D1-5.</title>
        <authorList>
            <person name="Li Q."/>
            <person name="Wang L."/>
            <person name="Zhang Z."/>
            <person name="Wang Q."/>
            <person name="Ren J."/>
            <person name="Wang M."/>
            <person name="Xu W."/>
            <person name="Wang J."/>
            <person name="Lu Y."/>
            <person name="Du Q."/>
            <person name="Sun Z."/>
        </authorList>
    </citation>
    <scope>NUCLEOTIDE SEQUENCE [LARGE SCALE GENOMIC DNA]</scope>
    <source>
        <strain evidence="3 4">D1-5</strain>
    </source>
</reference>
<dbReference type="SUPFAM" id="SSF48452">
    <property type="entry name" value="TPR-like"/>
    <property type="match status" value="2"/>
</dbReference>
<dbReference type="InterPro" id="IPR053137">
    <property type="entry name" value="NLR-like"/>
</dbReference>
<dbReference type="PANTHER" id="PTHR46082">
    <property type="entry name" value="ATP/GTP-BINDING PROTEIN-RELATED"/>
    <property type="match status" value="1"/>
</dbReference>
<dbReference type="SUPFAM" id="SSF52540">
    <property type="entry name" value="P-loop containing nucleoside triphosphate hydrolases"/>
    <property type="match status" value="1"/>
</dbReference>
<accession>A0A0A2V7L4</accession>
<dbReference type="AlphaFoldDB" id="A0A0A2V7L4"/>
<dbReference type="OrthoDB" id="4868022at2759"/>
<dbReference type="Proteomes" id="UP000030106">
    <property type="component" value="Unassembled WGS sequence"/>
</dbReference>
<name>A0A0A2V7L4_BEABA</name>
<dbReference type="InterPro" id="IPR002182">
    <property type="entry name" value="NB-ARC"/>
</dbReference>